<feature type="non-terminal residue" evidence="2">
    <location>
        <position position="153"/>
    </location>
</feature>
<feature type="region of interest" description="Disordered" evidence="1">
    <location>
        <begin position="116"/>
        <end position="153"/>
    </location>
</feature>
<reference evidence="2" key="2">
    <citation type="submission" date="2021-08" db="EMBL/GenBank/DDBJ databases">
        <authorList>
            <person name="Gostincar C."/>
            <person name="Sun X."/>
            <person name="Song Z."/>
            <person name="Gunde-Cimerman N."/>
        </authorList>
    </citation>
    <scope>NUCLEOTIDE SEQUENCE</scope>
    <source>
        <strain evidence="2">EXF-9298</strain>
    </source>
</reference>
<evidence type="ECO:0000313" key="2">
    <source>
        <dbReference type="EMBL" id="KAG9989713.1"/>
    </source>
</evidence>
<dbReference type="EMBL" id="JAHFXS010000068">
    <property type="protein sequence ID" value="KAG9989713.1"/>
    <property type="molecule type" value="Genomic_DNA"/>
</dbReference>
<keyword evidence="3" id="KW-1185">Reference proteome</keyword>
<reference evidence="2" key="1">
    <citation type="journal article" date="2021" name="J Fungi (Basel)">
        <title>Virulence traits and population genomics of the black yeast Aureobasidium melanogenum.</title>
        <authorList>
            <person name="Cernosa A."/>
            <person name="Sun X."/>
            <person name="Gostincar C."/>
            <person name="Fang C."/>
            <person name="Gunde-Cimerman N."/>
            <person name="Song Z."/>
        </authorList>
    </citation>
    <scope>NUCLEOTIDE SEQUENCE</scope>
    <source>
        <strain evidence="2">EXF-9298</strain>
    </source>
</reference>
<accession>A0A9P8G2F1</accession>
<evidence type="ECO:0000256" key="1">
    <source>
        <dbReference type="SAM" id="MobiDB-lite"/>
    </source>
</evidence>
<feature type="compositionally biased region" description="Basic and acidic residues" evidence="1">
    <location>
        <begin position="135"/>
        <end position="153"/>
    </location>
</feature>
<evidence type="ECO:0000313" key="3">
    <source>
        <dbReference type="Proteomes" id="UP000729357"/>
    </source>
</evidence>
<name>A0A9P8G2F1_AURME</name>
<protein>
    <submittedName>
        <fullName evidence="2">Uncharacterized protein</fullName>
    </submittedName>
</protein>
<organism evidence="2 3">
    <name type="scientific">Aureobasidium melanogenum</name>
    <name type="common">Aureobasidium pullulans var. melanogenum</name>
    <dbReference type="NCBI Taxonomy" id="46634"/>
    <lineage>
        <taxon>Eukaryota</taxon>
        <taxon>Fungi</taxon>
        <taxon>Dikarya</taxon>
        <taxon>Ascomycota</taxon>
        <taxon>Pezizomycotina</taxon>
        <taxon>Dothideomycetes</taxon>
        <taxon>Dothideomycetidae</taxon>
        <taxon>Dothideales</taxon>
        <taxon>Saccotheciaceae</taxon>
        <taxon>Aureobasidium</taxon>
    </lineage>
</organism>
<sequence length="153" mass="16363">MSEFISILTGLCYVGNLINIPMPWCPGGNSGDTNQIVKALVATSKLGVANSNIAEGGIEQPYAENPLAKALQIIQSQPSPGLAALSEEELDKFLAGLEAPKPTTMLTVPVSMPTKRSTIQATHHDPDVSEEESYDADKERKGILDKMDLEPCP</sequence>
<comment type="caution">
    <text evidence="2">The sequence shown here is derived from an EMBL/GenBank/DDBJ whole genome shotgun (WGS) entry which is preliminary data.</text>
</comment>
<proteinExistence type="predicted"/>
<dbReference type="Proteomes" id="UP000729357">
    <property type="component" value="Unassembled WGS sequence"/>
</dbReference>
<dbReference type="AlphaFoldDB" id="A0A9P8G2F1"/>
<gene>
    <name evidence="2" type="ORF">KCU98_g1686</name>
</gene>